<evidence type="ECO:0000313" key="2">
    <source>
        <dbReference type="Proteomes" id="UP000324800"/>
    </source>
</evidence>
<name>A0A5J4QTH6_9EUKA</name>
<gene>
    <name evidence="1" type="ORF">EZS28_054222</name>
</gene>
<evidence type="ECO:0000313" key="1">
    <source>
        <dbReference type="EMBL" id="KAA6324161.1"/>
    </source>
</evidence>
<reference evidence="1 2" key="1">
    <citation type="submission" date="2019-03" db="EMBL/GenBank/DDBJ databases">
        <title>Single cell metagenomics reveals metabolic interactions within the superorganism composed of flagellate Streblomastix strix and complex community of Bacteroidetes bacteria on its surface.</title>
        <authorList>
            <person name="Treitli S.C."/>
            <person name="Kolisko M."/>
            <person name="Husnik F."/>
            <person name="Keeling P."/>
            <person name="Hampl V."/>
        </authorList>
    </citation>
    <scope>NUCLEOTIDE SEQUENCE [LARGE SCALE GENOMIC DNA]</scope>
    <source>
        <strain evidence="1">ST1C</strain>
    </source>
</reference>
<accession>A0A5J4QTH6</accession>
<dbReference type="Proteomes" id="UP000324800">
    <property type="component" value="Unassembled WGS sequence"/>
</dbReference>
<feature type="non-terminal residue" evidence="1">
    <location>
        <position position="53"/>
    </location>
</feature>
<sequence length="53" mass="6052">MILLLGFKRPHLLSRLNLYRYDFLLGLSASVSVLIIHPLSCHSSLLLNSCYHI</sequence>
<comment type="caution">
    <text evidence="1">The sequence shown here is derived from an EMBL/GenBank/DDBJ whole genome shotgun (WGS) entry which is preliminary data.</text>
</comment>
<proteinExistence type="predicted"/>
<organism evidence="1 2">
    <name type="scientific">Streblomastix strix</name>
    <dbReference type="NCBI Taxonomy" id="222440"/>
    <lineage>
        <taxon>Eukaryota</taxon>
        <taxon>Metamonada</taxon>
        <taxon>Preaxostyla</taxon>
        <taxon>Oxymonadida</taxon>
        <taxon>Streblomastigidae</taxon>
        <taxon>Streblomastix</taxon>
    </lineage>
</organism>
<dbReference type="EMBL" id="SNRW01044446">
    <property type="protein sequence ID" value="KAA6324161.1"/>
    <property type="molecule type" value="Genomic_DNA"/>
</dbReference>
<dbReference type="AlphaFoldDB" id="A0A5J4QTH6"/>
<protein>
    <submittedName>
        <fullName evidence="1">Uncharacterized protein</fullName>
    </submittedName>
</protein>